<accession>A0ABV6QAU5</accession>
<evidence type="ECO:0000256" key="1">
    <source>
        <dbReference type="ARBA" id="ARBA00022729"/>
    </source>
</evidence>
<protein>
    <submittedName>
        <fullName evidence="3">T9SS type A sorting domain-containing protein</fullName>
    </submittedName>
</protein>
<evidence type="ECO:0000313" key="3">
    <source>
        <dbReference type="EMBL" id="MFC0605357.1"/>
    </source>
</evidence>
<evidence type="ECO:0000313" key="4">
    <source>
        <dbReference type="Proteomes" id="UP001589832"/>
    </source>
</evidence>
<dbReference type="InterPro" id="IPR026444">
    <property type="entry name" value="Secre_tail"/>
</dbReference>
<dbReference type="Pfam" id="PF18962">
    <property type="entry name" value="Por_Secre_tail"/>
    <property type="match status" value="1"/>
</dbReference>
<dbReference type="RefSeq" id="WP_386064505.1">
    <property type="nucleotide sequence ID" value="NZ_JBHLTQ010000006.1"/>
</dbReference>
<dbReference type="EMBL" id="JBHLTQ010000006">
    <property type="protein sequence ID" value="MFC0605357.1"/>
    <property type="molecule type" value="Genomic_DNA"/>
</dbReference>
<proteinExistence type="predicted"/>
<reference evidence="3 4" key="1">
    <citation type="submission" date="2024-09" db="EMBL/GenBank/DDBJ databases">
        <authorList>
            <person name="Sun Q."/>
            <person name="Mori K."/>
        </authorList>
    </citation>
    <scope>NUCLEOTIDE SEQUENCE [LARGE SCALE GENOMIC DNA]</scope>
    <source>
        <strain evidence="3 4">NCAIM B.02481</strain>
    </source>
</reference>
<evidence type="ECO:0000259" key="2">
    <source>
        <dbReference type="Pfam" id="PF18962"/>
    </source>
</evidence>
<sequence length="263" mass="28236">MKRFYFTLITLFTLTCALGQSYEFALVHNGGYNFSVVAIPDFDSVGDTDISDIGFALMLPAGNADVANLAQFNGRVLSSTQVDAATLSANGLGDGTRDSFLINLPPGQTILAHTSGQLIVVTSFDITNMPTSGQLEILANSDPIAQGLGGAFDSFYNSNIDNTSTQDYFGGIAAGQGSFMFGTLGIDDEVPTLEFSIHPNPAKNKITVNTDLVLDKVELYDITGKLINTYNTKTLDVSEYNSGVYLLKVFTGTKTTIKRFVKE</sequence>
<name>A0ABV6QAU5_9FLAO</name>
<feature type="domain" description="Secretion system C-terminal sorting" evidence="2">
    <location>
        <begin position="197"/>
        <end position="261"/>
    </location>
</feature>
<gene>
    <name evidence="3" type="ORF">ACFFGA_12375</name>
</gene>
<dbReference type="Proteomes" id="UP001589832">
    <property type="component" value="Unassembled WGS sequence"/>
</dbReference>
<keyword evidence="1" id="KW-0732">Signal</keyword>
<dbReference type="NCBIfam" id="TIGR04183">
    <property type="entry name" value="Por_Secre_tail"/>
    <property type="match status" value="1"/>
</dbReference>
<comment type="caution">
    <text evidence="3">The sequence shown here is derived from an EMBL/GenBank/DDBJ whole genome shotgun (WGS) entry which is preliminary data.</text>
</comment>
<organism evidence="3 4">
    <name type="scientific">Winogradskyella pulchriflava</name>
    <dbReference type="NCBI Taxonomy" id="1110688"/>
    <lineage>
        <taxon>Bacteria</taxon>
        <taxon>Pseudomonadati</taxon>
        <taxon>Bacteroidota</taxon>
        <taxon>Flavobacteriia</taxon>
        <taxon>Flavobacteriales</taxon>
        <taxon>Flavobacteriaceae</taxon>
        <taxon>Winogradskyella</taxon>
    </lineage>
</organism>
<keyword evidence="4" id="KW-1185">Reference proteome</keyword>